<dbReference type="Proteomes" id="UP000002195">
    <property type="component" value="Unassembled WGS sequence"/>
</dbReference>
<dbReference type="RefSeq" id="XP_642549.1">
    <property type="nucleotide sequence ID" value="XM_637457.1"/>
</dbReference>
<reference evidence="2 3" key="1">
    <citation type="journal article" date="2005" name="Nature">
        <title>The genome of the social amoeba Dictyostelium discoideum.</title>
        <authorList>
            <consortium name="The Dictyostelium discoideum Sequencing Consortium"/>
            <person name="Eichinger L."/>
            <person name="Pachebat J.A."/>
            <person name="Glockner G."/>
            <person name="Rajandream M.A."/>
            <person name="Sucgang R."/>
            <person name="Berriman M."/>
            <person name="Song J."/>
            <person name="Olsen R."/>
            <person name="Szafranski K."/>
            <person name="Xu Q."/>
            <person name="Tunggal B."/>
            <person name="Kummerfeld S."/>
            <person name="Madera M."/>
            <person name="Konfortov B.A."/>
            <person name="Rivero F."/>
            <person name="Bankier A.T."/>
            <person name="Lehmann R."/>
            <person name="Hamlin N."/>
            <person name="Davies R."/>
            <person name="Gaudet P."/>
            <person name="Fey P."/>
            <person name="Pilcher K."/>
            <person name="Chen G."/>
            <person name="Saunders D."/>
            <person name="Sodergren E."/>
            <person name="Davis P."/>
            <person name="Kerhornou A."/>
            <person name="Nie X."/>
            <person name="Hall N."/>
            <person name="Anjard C."/>
            <person name="Hemphill L."/>
            <person name="Bason N."/>
            <person name="Farbrother P."/>
            <person name="Desany B."/>
            <person name="Just E."/>
            <person name="Morio T."/>
            <person name="Rost R."/>
            <person name="Churcher C."/>
            <person name="Cooper J."/>
            <person name="Haydock S."/>
            <person name="van Driessche N."/>
            <person name="Cronin A."/>
            <person name="Goodhead I."/>
            <person name="Muzny D."/>
            <person name="Mourier T."/>
            <person name="Pain A."/>
            <person name="Lu M."/>
            <person name="Harper D."/>
            <person name="Lindsay R."/>
            <person name="Hauser H."/>
            <person name="James K."/>
            <person name="Quiles M."/>
            <person name="Madan Babu M."/>
            <person name="Saito T."/>
            <person name="Buchrieser C."/>
            <person name="Wardroper A."/>
            <person name="Felder M."/>
            <person name="Thangavelu M."/>
            <person name="Johnson D."/>
            <person name="Knights A."/>
            <person name="Loulseged H."/>
            <person name="Mungall K."/>
            <person name="Oliver K."/>
            <person name="Price C."/>
            <person name="Quail M.A."/>
            <person name="Urushihara H."/>
            <person name="Hernandez J."/>
            <person name="Rabbinowitsch E."/>
            <person name="Steffen D."/>
            <person name="Sanders M."/>
            <person name="Ma J."/>
            <person name="Kohara Y."/>
            <person name="Sharp S."/>
            <person name="Simmonds M."/>
            <person name="Spiegler S."/>
            <person name="Tivey A."/>
            <person name="Sugano S."/>
            <person name="White B."/>
            <person name="Walker D."/>
            <person name="Woodward J."/>
            <person name="Winckler T."/>
            <person name="Tanaka Y."/>
            <person name="Shaulsky G."/>
            <person name="Schleicher M."/>
            <person name="Weinstock G."/>
            <person name="Rosenthal A."/>
            <person name="Cox E.C."/>
            <person name="Chisholm R.L."/>
            <person name="Gibbs R."/>
            <person name="Loomis W.F."/>
            <person name="Platzer M."/>
            <person name="Kay R.R."/>
            <person name="Williams J."/>
            <person name="Dear P.H."/>
            <person name="Noegel A.A."/>
            <person name="Barrell B."/>
            <person name="Kuspa A."/>
        </authorList>
    </citation>
    <scope>NUCLEOTIDE SEQUENCE [LARGE SCALE GENOMIC DNA]</scope>
    <source>
        <strain evidence="2 3">AX4</strain>
    </source>
</reference>
<evidence type="ECO:0000313" key="3">
    <source>
        <dbReference type="Proteomes" id="UP000002195"/>
    </source>
</evidence>
<gene>
    <name evidence="2" type="ORF">DDB_G0277621</name>
</gene>
<dbReference type="VEuPathDB" id="AmoebaDB:DDB_G0277621"/>
<evidence type="ECO:0000313" key="2">
    <source>
        <dbReference type="EMBL" id="EAL68628.1"/>
    </source>
</evidence>
<evidence type="ECO:0000256" key="1">
    <source>
        <dbReference type="SAM" id="MobiDB-lite"/>
    </source>
</evidence>
<sequence length="89" mass="9979">MQISSVLTPTTGGDVIIWNGATLIYDEFCYRAPCSVEYSPFGKCNDHLGNCICNNIAIGLNSDYNSEEEEEEEEEEKQQDEDSSSEESR</sequence>
<feature type="region of interest" description="Disordered" evidence="1">
    <location>
        <begin position="64"/>
        <end position="89"/>
    </location>
</feature>
<dbReference type="EMBL" id="AAFI02000020">
    <property type="protein sequence ID" value="EAL68628.1"/>
    <property type="molecule type" value="Genomic_DNA"/>
</dbReference>
<feature type="compositionally biased region" description="Acidic residues" evidence="1">
    <location>
        <begin position="65"/>
        <end position="89"/>
    </location>
</feature>
<accession>Q54ZE8</accession>
<keyword evidence="3" id="KW-1185">Reference proteome</keyword>
<protein>
    <submittedName>
        <fullName evidence="2">Uncharacterized protein</fullName>
    </submittedName>
</protein>
<organism evidence="2 3">
    <name type="scientific">Dictyostelium discoideum</name>
    <name type="common">Social amoeba</name>
    <dbReference type="NCBI Taxonomy" id="44689"/>
    <lineage>
        <taxon>Eukaryota</taxon>
        <taxon>Amoebozoa</taxon>
        <taxon>Evosea</taxon>
        <taxon>Eumycetozoa</taxon>
        <taxon>Dictyostelia</taxon>
        <taxon>Dictyosteliales</taxon>
        <taxon>Dictyosteliaceae</taxon>
        <taxon>Dictyostelium</taxon>
    </lineage>
</organism>
<name>Q54ZE8_DICDI</name>
<proteinExistence type="predicted"/>
<comment type="caution">
    <text evidence="2">The sequence shown here is derived from an EMBL/GenBank/DDBJ whole genome shotgun (WGS) entry which is preliminary data.</text>
</comment>
<dbReference type="AlphaFoldDB" id="Q54ZE8"/>
<dbReference type="GeneID" id="8621111"/>
<dbReference type="PaxDb" id="44689-DDB0203408"/>
<dbReference type="InParanoid" id="Q54ZE8"/>
<dbReference type="HOGENOM" id="CLU_2459410_0_0_1"/>
<dbReference type="KEGG" id="ddi:DDB_G0277621"/>